<dbReference type="OrthoDB" id="1666403at2"/>
<feature type="compositionally biased region" description="Polar residues" evidence="4">
    <location>
        <begin position="578"/>
        <end position="591"/>
    </location>
</feature>
<keyword evidence="3" id="KW-0231">Viral genome packaging</keyword>
<name>A0A2Z6AZZ0_9BACT</name>
<organism evidence="5 6">
    <name type="scientific">Desulfovibrio ferrophilus</name>
    <dbReference type="NCBI Taxonomy" id="241368"/>
    <lineage>
        <taxon>Bacteria</taxon>
        <taxon>Pseudomonadati</taxon>
        <taxon>Thermodesulfobacteriota</taxon>
        <taxon>Desulfovibrionia</taxon>
        <taxon>Desulfovibrionales</taxon>
        <taxon>Desulfovibrionaceae</taxon>
        <taxon>Desulfovibrio</taxon>
    </lineage>
</organism>
<feature type="compositionally biased region" description="Basic and acidic residues" evidence="4">
    <location>
        <begin position="233"/>
        <end position="248"/>
    </location>
</feature>
<dbReference type="Pfam" id="PF12236">
    <property type="entry name" value="Head-tail_con"/>
    <property type="match status" value="1"/>
</dbReference>
<dbReference type="InterPro" id="IPR020991">
    <property type="entry name" value="Connector_podovirus"/>
</dbReference>
<keyword evidence="6" id="KW-1185">Reference proteome</keyword>
<dbReference type="AlphaFoldDB" id="A0A2Z6AZZ0"/>
<reference evidence="5 6" key="1">
    <citation type="journal article" date="2018" name="Sci. Adv.">
        <title>Multi-heme cytochromes provide a pathway for survival in energy-limited environments.</title>
        <authorList>
            <person name="Deng X."/>
            <person name="Dohmae N."/>
            <person name="Nealson K.H."/>
            <person name="Hashimoto K."/>
            <person name="Okamoto A."/>
        </authorList>
    </citation>
    <scope>NUCLEOTIDE SEQUENCE [LARGE SCALE GENOMIC DNA]</scope>
    <source>
        <strain evidence="5 6">IS5</strain>
    </source>
</reference>
<dbReference type="KEGG" id="dfl:DFE_2029"/>
<evidence type="ECO:0000313" key="6">
    <source>
        <dbReference type="Proteomes" id="UP000269883"/>
    </source>
</evidence>
<evidence type="ECO:0000256" key="4">
    <source>
        <dbReference type="SAM" id="MobiDB-lite"/>
    </source>
</evidence>
<keyword evidence="2" id="KW-1188">Viral release from host cell</keyword>
<dbReference type="EMBL" id="AP017378">
    <property type="protein sequence ID" value="BBD08755.1"/>
    <property type="molecule type" value="Genomic_DNA"/>
</dbReference>
<evidence type="ECO:0000256" key="3">
    <source>
        <dbReference type="ARBA" id="ARBA00023219"/>
    </source>
</evidence>
<feature type="compositionally biased region" description="Polar residues" evidence="4">
    <location>
        <begin position="604"/>
        <end position="613"/>
    </location>
</feature>
<accession>A0A2Z6AZZ0</accession>
<comment type="subcellular location">
    <subcellularLocation>
        <location evidence="1">Virion</location>
    </subcellularLocation>
</comment>
<evidence type="ECO:0000256" key="2">
    <source>
        <dbReference type="ARBA" id="ARBA00022612"/>
    </source>
</evidence>
<proteinExistence type="predicted"/>
<protein>
    <submittedName>
        <fullName evidence="5">Head-tail connector protein</fullName>
    </submittedName>
</protein>
<gene>
    <name evidence="5" type="ORF">DFE_2029</name>
</gene>
<evidence type="ECO:0000256" key="1">
    <source>
        <dbReference type="ARBA" id="ARBA00004328"/>
    </source>
</evidence>
<feature type="region of interest" description="Disordered" evidence="4">
    <location>
        <begin position="232"/>
        <end position="258"/>
    </location>
</feature>
<feature type="region of interest" description="Disordered" evidence="4">
    <location>
        <begin position="567"/>
        <end position="613"/>
    </location>
</feature>
<sequence>MTAHAEMTEMSLPLGPGDIADEVIRRHESLLRGREAFDPIWEEVAQYMGPAYSGFTARPGHPRKQREDLVDSTARRAANVFAAGMLSGVSSPSQRWFRLGMQDRGLAEAPGARAWLQEVEDIAYRVLSHCGFYPQQTLGYHQAGLFGWQCLYVDEDPGQPGTGVRFRALPLHEVCIAENFHGEVDTVFRSFRLTARQATQKWGEANLSDALRRALHRRGNSDEEFDFLHAVYPRRDSGSPGDTDRGKSAESVAGKSLGTQGGETLRPYVSVYLERVSRRIVATGGYAELPYIVTRSHRLPGTPYSYSPGTEALADAKMINEMKRLILEAGQLAVAPPYLVPDDGFVGRFSFEPRAMNYYRRGDGNSLADFGPLSIGGDPRFSWELLSATKEDINEAFFVDLFLAIKSRISQGGAPTAMEVAELAGERMFLLGPMLVNQQQENFRRLFDRLFRLLDRRGELPPPPPDLAGRSLDVDYVSPLMLAQQETRTNAVLRTYAEVGGIASVSPQVLDLFDHDENVRLVLEQRGFPQTGVRSRSDVAALRELREQAAAGEKLGEVLEDLAQTAGQAMGSAPVPGSANSVTRGDGTQQEAVAAPKVGGPEPTESNGNTERR</sequence>
<evidence type="ECO:0000313" key="5">
    <source>
        <dbReference type="EMBL" id="BBD08755.1"/>
    </source>
</evidence>
<dbReference type="RefSeq" id="WP_126379123.1">
    <property type="nucleotide sequence ID" value="NZ_AP017378.1"/>
</dbReference>
<dbReference type="Proteomes" id="UP000269883">
    <property type="component" value="Chromosome"/>
</dbReference>